<dbReference type="EnsemblMetazoa" id="SSS_6967s_mrna">
    <property type="protein sequence ID" value="KAF7489004.1"/>
    <property type="gene ID" value="SSS_6967"/>
</dbReference>
<protein>
    <submittedName>
        <fullName evidence="2 3">Uncharacterized protein</fullName>
    </submittedName>
</protein>
<reference evidence="2" key="2">
    <citation type="submission" date="2020-01" db="EMBL/GenBank/DDBJ databases">
        <authorList>
            <person name="Korhonen P.K.K."/>
            <person name="Guangxu M.G."/>
            <person name="Wang T.W."/>
            <person name="Stroehlein A.J.S."/>
            <person name="Young N.D."/>
            <person name="Ang C.-S.A."/>
            <person name="Fernando D.W.F."/>
            <person name="Lu H.L."/>
            <person name="Taylor S.T."/>
            <person name="Ehtesham M.E.M."/>
            <person name="Najaraj S.H.N."/>
            <person name="Harsha G.H.G."/>
            <person name="Madugundu A.M."/>
            <person name="Renuse S.R."/>
            <person name="Holt D.H."/>
            <person name="Pandey A.P."/>
            <person name="Papenfuss A.P."/>
            <person name="Gasser R.B.G."/>
            <person name="Fischer K.F."/>
        </authorList>
    </citation>
    <scope>NUCLEOTIDE SEQUENCE</scope>
    <source>
        <strain evidence="2">SSS_KF_BRIS2020</strain>
    </source>
</reference>
<sequence length="124" mass="14881">MILDENEEENGDRKKQSDSPKEKIDLETDEIKQIKKNVFKTEKNIETFHRLIDHIKHQPSRFRQLIETFRVYSHKRYSTYLALRLNFILDIVPSEKRSSILKDLSLVIPDRERKHFLLTCNVSL</sequence>
<dbReference type="AlphaFoldDB" id="A0A834R3J8"/>
<feature type="compositionally biased region" description="Basic and acidic residues" evidence="1">
    <location>
        <begin position="11"/>
        <end position="26"/>
    </location>
</feature>
<evidence type="ECO:0000313" key="3">
    <source>
        <dbReference type="EnsemblMetazoa" id="KAF7489004.1"/>
    </source>
</evidence>
<dbReference type="OrthoDB" id="10475628at2759"/>
<proteinExistence type="predicted"/>
<dbReference type="Proteomes" id="UP000070412">
    <property type="component" value="Unassembled WGS sequence"/>
</dbReference>
<reference evidence="3" key="3">
    <citation type="submission" date="2022-06" db="UniProtKB">
        <authorList>
            <consortium name="EnsemblMetazoa"/>
        </authorList>
    </citation>
    <scope>IDENTIFICATION</scope>
</reference>
<feature type="compositionally biased region" description="Acidic residues" evidence="1">
    <location>
        <begin position="1"/>
        <end position="10"/>
    </location>
</feature>
<reference evidence="4" key="1">
    <citation type="journal article" date="2020" name="PLoS Negl. Trop. Dis.">
        <title>High-quality nuclear genome for Sarcoptes scabiei-A critical resource for a neglected parasite.</title>
        <authorList>
            <person name="Korhonen P.K."/>
            <person name="Gasser R.B."/>
            <person name="Ma G."/>
            <person name="Wang T."/>
            <person name="Stroehlein A.J."/>
            <person name="Young N.D."/>
            <person name="Ang C.S."/>
            <person name="Fernando D.D."/>
            <person name="Lu H.C."/>
            <person name="Taylor S."/>
            <person name="Reynolds S.L."/>
            <person name="Mofiz E."/>
            <person name="Najaraj S.H."/>
            <person name="Gowda H."/>
            <person name="Madugundu A."/>
            <person name="Renuse S."/>
            <person name="Holt D."/>
            <person name="Pandey A."/>
            <person name="Papenfuss A.T."/>
            <person name="Fischer K."/>
        </authorList>
    </citation>
    <scope>NUCLEOTIDE SEQUENCE [LARGE SCALE GENOMIC DNA]</scope>
</reference>
<evidence type="ECO:0000313" key="2">
    <source>
        <dbReference type="EMBL" id="KAF7489004.1"/>
    </source>
</evidence>
<evidence type="ECO:0000313" key="4">
    <source>
        <dbReference type="Proteomes" id="UP000070412"/>
    </source>
</evidence>
<organism evidence="2">
    <name type="scientific">Sarcoptes scabiei</name>
    <name type="common">Itch mite</name>
    <name type="synonym">Acarus scabiei</name>
    <dbReference type="NCBI Taxonomy" id="52283"/>
    <lineage>
        <taxon>Eukaryota</taxon>
        <taxon>Metazoa</taxon>
        <taxon>Ecdysozoa</taxon>
        <taxon>Arthropoda</taxon>
        <taxon>Chelicerata</taxon>
        <taxon>Arachnida</taxon>
        <taxon>Acari</taxon>
        <taxon>Acariformes</taxon>
        <taxon>Sarcoptiformes</taxon>
        <taxon>Astigmata</taxon>
        <taxon>Psoroptidia</taxon>
        <taxon>Sarcoptoidea</taxon>
        <taxon>Sarcoptidae</taxon>
        <taxon>Sarcoptinae</taxon>
        <taxon>Sarcoptes</taxon>
    </lineage>
</organism>
<name>A0A834R3J8_SARSC</name>
<dbReference type="EMBL" id="WVUK01000065">
    <property type="protein sequence ID" value="KAF7489004.1"/>
    <property type="molecule type" value="Genomic_DNA"/>
</dbReference>
<keyword evidence="4" id="KW-1185">Reference proteome</keyword>
<gene>
    <name evidence="2" type="ORF">SSS_6967</name>
</gene>
<accession>A0A834R3J8</accession>
<feature type="region of interest" description="Disordered" evidence="1">
    <location>
        <begin position="1"/>
        <end position="26"/>
    </location>
</feature>
<evidence type="ECO:0000256" key="1">
    <source>
        <dbReference type="SAM" id="MobiDB-lite"/>
    </source>
</evidence>